<dbReference type="PANTHER" id="PTHR43060:SF15">
    <property type="entry name" value="3-HYDROXYISOBUTYRATE DEHYDROGENASE-LIKE 1, MITOCHONDRIAL-RELATED"/>
    <property type="match status" value="1"/>
</dbReference>
<dbReference type="AlphaFoldDB" id="A0A2T0PYH0"/>
<dbReference type="InterPro" id="IPR006115">
    <property type="entry name" value="6PGDH_NADP-bd"/>
</dbReference>
<dbReference type="PANTHER" id="PTHR43060">
    <property type="entry name" value="3-HYDROXYISOBUTYRATE DEHYDROGENASE-LIKE 1, MITOCHONDRIAL-RELATED"/>
    <property type="match status" value="1"/>
</dbReference>
<comment type="similarity">
    <text evidence="1">Belongs to the HIBADH-related family.</text>
</comment>
<dbReference type="InterPro" id="IPR008927">
    <property type="entry name" value="6-PGluconate_DH-like_C_sf"/>
</dbReference>
<feature type="active site" evidence="4">
    <location>
        <position position="168"/>
    </location>
</feature>
<dbReference type="InterPro" id="IPR015815">
    <property type="entry name" value="HIBADH-related"/>
</dbReference>
<proteinExistence type="inferred from homology"/>
<dbReference type="InterPro" id="IPR002204">
    <property type="entry name" value="3-OH-isobutyrate_DH-rel_CS"/>
</dbReference>
<dbReference type="InterPro" id="IPR013328">
    <property type="entry name" value="6PGD_dom2"/>
</dbReference>
<accession>A0A2T0PYH0</accession>
<dbReference type="SUPFAM" id="SSF51735">
    <property type="entry name" value="NAD(P)-binding Rossmann-fold domains"/>
    <property type="match status" value="1"/>
</dbReference>
<dbReference type="EMBL" id="PVZC01000007">
    <property type="protein sequence ID" value="PRX96552.1"/>
    <property type="molecule type" value="Genomic_DNA"/>
</dbReference>
<comment type="caution">
    <text evidence="7">The sequence shown here is derived from an EMBL/GenBank/DDBJ whole genome shotgun (WGS) entry which is preliminary data.</text>
</comment>
<evidence type="ECO:0000256" key="4">
    <source>
        <dbReference type="PIRSR" id="PIRSR000103-1"/>
    </source>
</evidence>
<dbReference type="GO" id="GO:0050661">
    <property type="term" value="F:NADP binding"/>
    <property type="evidence" value="ECO:0007669"/>
    <property type="project" value="InterPro"/>
</dbReference>
<organism evidence="7 8">
    <name type="scientific">Allonocardiopsis opalescens</name>
    <dbReference type="NCBI Taxonomy" id="1144618"/>
    <lineage>
        <taxon>Bacteria</taxon>
        <taxon>Bacillati</taxon>
        <taxon>Actinomycetota</taxon>
        <taxon>Actinomycetes</taxon>
        <taxon>Streptosporangiales</taxon>
        <taxon>Allonocardiopsis</taxon>
    </lineage>
</organism>
<evidence type="ECO:0000256" key="1">
    <source>
        <dbReference type="ARBA" id="ARBA00009080"/>
    </source>
</evidence>
<keyword evidence="8" id="KW-1185">Reference proteome</keyword>
<dbReference type="SUPFAM" id="SSF48179">
    <property type="entry name" value="6-phosphogluconate dehydrogenase C-terminal domain-like"/>
    <property type="match status" value="1"/>
</dbReference>
<gene>
    <name evidence="7" type="ORF">CLV72_10775</name>
</gene>
<evidence type="ECO:0000259" key="5">
    <source>
        <dbReference type="Pfam" id="PF03446"/>
    </source>
</evidence>
<feature type="domain" description="3-hydroxyisobutyrate dehydrogenase-like NAD-binding" evidence="6">
    <location>
        <begin position="162"/>
        <end position="281"/>
    </location>
</feature>
<reference evidence="7 8" key="1">
    <citation type="submission" date="2018-03" db="EMBL/GenBank/DDBJ databases">
        <title>Genomic Encyclopedia of Archaeal and Bacterial Type Strains, Phase II (KMG-II): from individual species to whole genera.</title>
        <authorList>
            <person name="Goeker M."/>
        </authorList>
    </citation>
    <scope>NUCLEOTIDE SEQUENCE [LARGE SCALE GENOMIC DNA]</scope>
    <source>
        <strain evidence="7 8">DSM 45601</strain>
    </source>
</reference>
<dbReference type="Gene3D" id="3.40.50.720">
    <property type="entry name" value="NAD(P)-binding Rossmann-like Domain"/>
    <property type="match status" value="1"/>
</dbReference>
<dbReference type="PROSITE" id="PS00895">
    <property type="entry name" value="3_HYDROXYISOBUT_DH"/>
    <property type="match status" value="1"/>
</dbReference>
<dbReference type="OrthoDB" id="3185659at2"/>
<evidence type="ECO:0000313" key="8">
    <source>
        <dbReference type="Proteomes" id="UP000237846"/>
    </source>
</evidence>
<dbReference type="InterPro" id="IPR029154">
    <property type="entry name" value="HIBADH-like_NADP-bd"/>
</dbReference>
<dbReference type="GO" id="GO:0016054">
    <property type="term" value="P:organic acid catabolic process"/>
    <property type="evidence" value="ECO:0007669"/>
    <property type="project" value="UniProtKB-ARBA"/>
</dbReference>
<dbReference type="Pfam" id="PF03446">
    <property type="entry name" value="NAD_binding_2"/>
    <property type="match status" value="1"/>
</dbReference>
<evidence type="ECO:0000256" key="2">
    <source>
        <dbReference type="ARBA" id="ARBA00023002"/>
    </source>
</evidence>
<dbReference type="GO" id="GO:0016491">
    <property type="term" value="F:oxidoreductase activity"/>
    <property type="evidence" value="ECO:0007669"/>
    <property type="project" value="UniProtKB-KW"/>
</dbReference>
<evidence type="ECO:0000256" key="3">
    <source>
        <dbReference type="ARBA" id="ARBA00023027"/>
    </source>
</evidence>
<sequence length="290" mass="29555">MTSIAFIGLGVMGLPMAVNLKRRGHEVTGVVRPGRAHAGALEAGLAVTDDLPRAVSGADVVITMLPDTPDVRSALTDAVPHLRAGALVIDMSTIDPTATREIRARIVPESVGMLDAPVSGGEAGAVDGVLSIMVGGSKEHFSAALPVFEAMGRTIVHVGPIGAGQVVKAANQLIVAGNIQMVAEAVAFLDAQGADLPAALDVIGGGLAGSTVLERKRPAFLGRSYRPGFRLALHAKDLGIVQDTAAAAGLSLPLTAAVTQLVRALVARGDGHLDHAALLKLTEELNGRGV</sequence>
<evidence type="ECO:0000259" key="6">
    <source>
        <dbReference type="Pfam" id="PF14833"/>
    </source>
</evidence>
<evidence type="ECO:0000313" key="7">
    <source>
        <dbReference type="EMBL" id="PRX96552.1"/>
    </source>
</evidence>
<dbReference type="GO" id="GO:0051287">
    <property type="term" value="F:NAD binding"/>
    <property type="evidence" value="ECO:0007669"/>
    <property type="project" value="InterPro"/>
</dbReference>
<dbReference type="Proteomes" id="UP000237846">
    <property type="component" value="Unassembled WGS sequence"/>
</dbReference>
<name>A0A2T0PYH0_9ACTN</name>
<keyword evidence="2" id="KW-0560">Oxidoreductase</keyword>
<dbReference type="PIRSF" id="PIRSF000103">
    <property type="entry name" value="HIBADH"/>
    <property type="match status" value="1"/>
</dbReference>
<keyword evidence="3" id="KW-0520">NAD</keyword>
<protein>
    <submittedName>
        <fullName evidence="7">3-hydroxyisobutyrate dehydrogenase</fullName>
    </submittedName>
</protein>
<feature type="domain" description="6-phosphogluconate dehydrogenase NADP-binding" evidence="5">
    <location>
        <begin position="3"/>
        <end position="159"/>
    </location>
</feature>
<dbReference type="InterPro" id="IPR036291">
    <property type="entry name" value="NAD(P)-bd_dom_sf"/>
</dbReference>
<dbReference type="Pfam" id="PF14833">
    <property type="entry name" value="NAD_binding_11"/>
    <property type="match status" value="1"/>
</dbReference>
<dbReference type="Gene3D" id="1.10.1040.10">
    <property type="entry name" value="N-(1-d-carboxylethyl)-l-norvaline Dehydrogenase, domain 2"/>
    <property type="match status" value="1"/>
</dbReference>